<gene>
    <name evidence="2" type="ORF">E8A74_17265</name>
</gene>
<evidence type="ECO:0000313" key="3">
    <source>
        <dbReference type="Proteomes" id="UP000309215"/>
    </source>
</evidence>
<evidence type="ECO:0008006" key="4">
    <source>
        <dbReference type="Google" id="ProtNLM"/>
    </source>
</evidence>
<proteinExistence type="predicted"/>
<dbReference type="RefSeq" id="WP_136930120.1">
    <property type="nucleotide sequence ID" value="NZ_SSMQ01000016.1"/>
</dbReference>
<dbReference type="InterPro" id="IPR042095">
    <property type="entry name" value="SUMF_sf"/>
</dbReference>
<dbReference type="InterPro" id="IPR016187">
    <property type="entry name" value="CTDL_fold"/>
</dbReference>
<dbReference type="OrthoDB" id="9768004at2"/>
<name>A0A4U1JBT8_9BACT</name>
<dbReference type="AlphaFoldDB" id="A0A4U1JBT8"/>
<comment type="caution">
    <text evidence="2">The sequence shown here is derived from an EMBL/GenBank/DDBJ whole genome shotgun (WGS) entry which is preliminary data.</text>
</comment>
<sequence length="297" mass="31708">MTLASSAYGRPLGPLFAPLATQGALAALAPSARLALAAAMAEGLGRAFAPGDTLVGAAGLPTVLHRPTELRFVAIPGGTFVMGLSDTEMGEITALYTPLGRADEARDLVCWSTQPPRRVHVRPFLCALLPVTDRLAHARLADMYPGDDEGYVPSDTPVPFTPRLAAELRGVLGFRLLSEAEWEWIAREGGARAWLRDPPASISLALDPTRDASPHPNAFGIDLLQTGLEFVADAWHEGYLGAPEDAIAWHPRAIPDNTRGCHGGFQDEIEAVRLHAGVREGRHGDEPAAVRFAIDLP</sequence>
<keyword evidence="3" id="KW-1185">Reference proteome</keyword>
<dbReference type="Proteomes" id="UP000309215">
    <property type="component" value="Unassembled WGS sequence"/>
</dbReference>
<feature type="chain" id="PRO_5020705081" description="Sulfatase-modifying factor enzyme domain-containing protein" evidence="1">
    <location>
        <begin position="27"/>
        <end position="297"/>
    </location>
</feature>
<organism evidence="2 3">
    <name type="scientific">Polyangium fumosum</name>
    <dbReference type="NCBI Taxonomy" id="889272"/>
    <lineage>
        <taxon>Bacteria</taxon>
        <taxon>Pseudomonadati</taxon>
        <taxon>Myxococcota</taxon>
        <taxon>Polyangia</taxon>
        <taxon>Polyangiales</taxon>
        <taxon>Polyangiaceae</taxon>
        <taxon>Polyangium</taxon>
    </lineage>
</organism>
<feature type="signal peptide" evidence="1">
    <location>
        <begin position="1"/>
        <end position="26"/>
    </location>
</feature>
<dbReference type="SUPFAM" id="SSF56436">
    <property type="entry name" value="C-type lectin-like"/>
    <property type="match status" value="1"/>
</dbReference>
<accession>A0A4U1JBT8</accession>
<evidence type="ECO:0000256" key="1">
    <source>
        <dbReference type="SAM" id="SignalP"/>
    </source>
</evidence>
<dbReference type="Gene3D" id="3.90.1580.10">
    <property type="entry name" value="paralog of FGE (formylglycine-generating enzyme)"/>
    <property type="match status" value="1"/>
</dbReference>
<protein>
    <recommendedName>
        <fullName evidence="4">Sulfatase-modifying factor enzyme domain-containing protein</fullName>
    </recommendedName>
</protein>
<evidence type="ECO:0000313" key="2">
    <source>
        <dbReference type="EMBL" id="TKD07524.1"/>
    </source>
</evidence>
<dbReference type="EMBL" id="SSMQ01000016">
    <property type="protein sequence ID" value="TKD07524.1"/>
    <property type="molecule type" value="Genomic_DNA"/>
</dbReference>
<reference evidence="2 3" key="1">
    <citation type="submission" date="2019-04" db="EMBL/GenBank/DDBJ databases">
        <authorList>
            <person name="Li Y."/>
            <person name="Wang J."/>
        </authorList>
    </citation>
    <scope>NUCLEOTIDE SEQUENCE [LARGE SCALE GENOMIC DNA]</scope>
    <source>
        <strain evidence="2 3">DSM 14668</strain>
    </source>
</reference>
<keyword evidence="1" id="KW-0732">Signal</keyword>